<sequence>MLLFFKATLRRPLNWPLIPTDDIARLKGLPKKSSSGFKPKTPGPSSKRLGSGSGGDLDNDDDGVGDGQPAGAVCIYANSTLQTPPKPKDKQPTPARLIERRALRSGEGHDALPGAWALTNLTGIADYQKSISGDEDSDAKEGQGRDLEGMPFWNVLLEEASHIFKLVNKPEQIWHGRVWHSNICVTLSPSTPSTSPDHRSVHLQRPLATPTASTKTSIYAPLAVTSLASTSPAFISSSSTLSVSSAAPHRPTRASATEQKKQTRAQEMAEKRAEAAAMIQRAHNKAAAEVTGQKLGDSQNSDHRGYIGGSISLSDIIHFRCRDYHCKCRTGVMHLGRFLAPVHDQRTVRKHAGERCLVFVKIQRLVDKADVPGGLQAGNEVLVRVEDENVGPSRYILAYGSANGPNPRSPE</sequence>
<dbReference type="AlphaFoldDB" id="A0A1Y6M1P2"/>
<evidence type="ECO:0000256" key="1">
    <source>
        <dbReference type="SAM" id="MobiDB-lite"/>
    </source>
</evidence>
<evidence type="ECO:0000313" key="3">
    <source>
        <dbReference type="Proteomes" id="UP000215453"/>
    </source>
</evidence>
<accession>A0A1Y6M1P2</accession>
<protein>
    <submittedName>
        <fullName evidence="2">Uncharacterized protein</fullName>
    </submittedName>
</protein>
<evidence type="ECO:0000313" key="2">
    <source>
        <dbReference type="EMBL" id="SMY30506.1"/>
    </source>
</evidence>
<reference evidence="2 3" key="1">
    <citation type="submission" date="2016-10" db="EMBL/GenBank/DDBJ databases">
        <authorList>
            <person name="Varghese N."/>
        </authorList>
    </citation>
    <scope>NUCLEOTIDE SEQUENCE [LARGE SCALE GENOMIC DNA]</scope>
</reference>
<dbReference type="EMBL" id="LT882694">
    <property type="protein sequence ID" value="SMY30506.1"/>
    <property type="molecule type" value="Genomic_DNA"/>
</dbReference>
<organism evidence="2 3">
    <name type="scientific">Zymoseptoria tritici ST99CH_1A5</name>
    <dbReference type="NCBI Taxonomy" id="1276529"/>
    <lineage>
        <taxon>Eukaryota</taxon>
        <taxon>Fungi</taxon>
        <taxon>Dikarya</taxon>
        <taxon>Ascomycota</taxon>
        <taxon>Pezizomycotina</taxon>
        <taxon>Dothideomycetes</taxon>
        <taxon>Dothideomycetidae</taxon>
        <taxon>Mycosphaerellales</taxon>
        <taxon>Mycosphaerellaceae</taxon>
        <taxon>Zymoseptoria</taxon>
    </lineage>
</organism>
<proteinExistence type="predicted"/>
<gene>
    <name evidence="2" type="ORF">ZT1A5_G11960</name>
</gene>
<feature type="region of interest" description="Disordered" evidence="1">
    <location>
        <begin position="28"/>
        <end position="69"/>
    </location>
</feature>
<name>A0A1Y6M1P2_ZYMTR</name>
<feature type="region of interest" description="Disordered" evidence="1">
    <location>
        <begin position="239"/>
        <end position="264"/>
    </location>
</feature>
<dbReference type="Proteomes" id="UP000215453">
    <property type="component" value="Chromosome 19"/>
</dbReference>